<evidence type="ECO:0000256" key="11">
    <source>
        <dbReference type="ARBA" id="ARBA00057688"/>
    </source>
</evidence>
<evidence type="ECO:0000256" key="7">
    <source>
        <dbReference type="ARBA" id="ARBA00023069"/>
    </source>
</evidence>
<comment type="subunit">
    <text evidence="3">Consists of at least two heavy chains and a number of intermediate and light chains.</text>
</comment>
<keyword evidence="8 12" id="KW-0505">Motor protein</keyword>
<dbReference type="Proteomes" id="UP000036681">
    <property type="component" value="Unplaced"/>
</dbReference>
<evidence type="ECO:0000256" key="3">
    <source>
        <dbReference type="ARBA" id="ARBA00011655"/>
    </source>
</evidence>
<dbReference type="InterPro" id="IPR001372">
    <property type="entry name" value="Dynein_light_chain_typ-1/2"/>
</dbReference>
<evidence type="ECO:0000256" key="13">
    <source>
        <dbReference type="SAM" id="SignalP"/>
    </source>
</evidence>
<keyword evidence="10" id="KW-0966">Cell projection</keyword>
<dbReference type="CDD" id="cd21453">
    <property type="entry name" value="DLC-like_DNAL4"/>
    <property type="match status" value="1"/>
</dbReference>
<evidence type="ECO:0000256" key="4">
    <source>
        <dbReference type="ARBA" id="ARBA00022490"/>
    </source>
</evidence>
<sequence length="134" mass="15120">MRAHLAFFSEVFMSKALAQRLLLIPSVSSTDSGQGTSREGAFKRLFTYPLVRRSDMEEEMRKEAVKIVAKECEKNSENNQSAARAIKETLDERYGGPWHAVVGEEFGLQLSHDPETLLYLFFGGNLAICVWKCT</sequence>
<dbReference type="GO" id="GO:0007017">
    <property type="term" value="P:microtubule-based process"/>
    <property type="evidence" value="ECO:0007669"/>
    <property type="project" value="InterPro"/>
</dbReference>
<name>A0A0M3I3V6_ASCLU</name>
<evidence type="ECO:0000313" key="15">
    <source>
        <dbReference type="WBParaSite" id="ALUE_0001137401-mRNA-1"/>
    </source>
</evidence>
<comment type="function">
    <text evidence="11">Force generating protein of respiratory cilia. Produces force towards the minus ends of microtubules. Dynein has ATPase activity.</text>
</comment>
<dbReference type="InterPro" id="IPR037177">
    <property type="entry name" value="DLC_sf"/>
</dbReference>
<dbReference type="FunFam" id="3.30.740.10:FF:000002">
    <property type="entry name" value="Dynein light chain"/>
    <property type="match status" value="1"/>
</dbReference>
<dbReference type="Gene3D" id="3.30.740.10">
    <property type="entry name" value="Protein Inhibitor Of Neuronal Nitric Oxide Synthase"/>
    <property type="match status" value="1"/>
</dbReference>
<dbReference type="WBParaSite" id="ALUE_0001137401-mRNA-1">
    <property type="protein sequence ID" value="ALUE_0001137401-mRNA-1"/>
    <property type="gene ID" value="ALUE_0001137401"/>
</dbReference>
<keyword evidence="14" id="KW-1185">Reference proteome</keyword>
<dbReference type="PANTHER" id="PTHR11886:SF2">
    <property type="entry name" value="DYNEIN AXONEMAL LIGHT CHAIN 4"/>
    <property type="match status" value="1"/>
</dbReference>
<evidence type="ECO:0000256" key="1">
    <source>
        <dbReference type="ARBA" id="ARBA00004430"/>
    </source>
</evidence>
<evidence type="ECO:0000256" key="8">
    <source>
        <dbReference type="ARBA" id="ARBA00023175"/>
    </source>
</evidence>
<evidence type="ECO:0000256" key="9">
    <source>
        <dbReference type="ARBA" id="ARBA00023212"/>
    </source>
</evidence>
<evidence type="ECO:0000313" key="14">
    <source>
        <dbReference type="Proteomes" id="UP000036681"/>
    </source>
</evidence>
<dbReference type="PANTHER" id="PTHR11886">
    <property type="entry name" value="DYNEIN LIGHT CHAIN"/>
    <property type="match status" value="1"/>
</dbReference>
<organism evidence="14 15">
    <name type="scientific">Ascaris lumbricoides</name>
    <name type="common">Giant roundworm</name>
    <dbReference type="NCBI Taxonomy" id="6252"/>
    <lineage>
        <taxon>Eukaryota</taxon>
        <taxon>Metazoa</taxon>
        <taxon>Ecdysozoa</taxon>
        <taxon>Nematoda</taxon>
        <taxon>Chromadorea</taxon>
        <taxon>Rhabditida</taxon>
        <taxon>Spirurina</taxon>
        <taxon>Ascaridomorpha</taxon>
        <taxon>Ascaridoidea</taxon>
        <taxon>Ascarididae</taxon>
        <taxon>Ascaris</taxon>
    </lineage>
</organism>
<evidence type="ECO:0000256" key="10">
    <source>
        <dbReference type="ARBA" id="ARBA00023273"/>
    </source>
</evidence>
<accession>A0A0M3I3V6</accession>
<keyword evidence="13" id="KW-0732">Signal</keyword>
<keyword evidence="9 12" id="KW-0206">Cytoskeleton</keyword>
<protein>
    <recommendedName>
        <fullName evidence="12">Dynein light chain</fullName>
    </recommendedName>
</protein>
<keyword evidence="7" id="KW-0969">Cilium</keyword>
<feature type="signal peptide" evidence="13">
    <location>
        <begin position="1"/>
        <end position="18"/>
    </location>
</feature>
<feature type="chain" id="PRO_5005656851" description="Dynein light chain" evidence="13">
    <location>
        <begin position="19"/>
        <end position="134"/>
    </location>
</feature>
<dbReference type="GO" id="GO:0030286">
    <property type="term" value="C:dynein complex"/>
    <property type="evidence" value="ECO:0007669"/>
    <property type="project" value="UniProtKB-KW"/>
</dbReference>
<reference evidence="15" key="1">
    <citation type="submission" date="2017-02" db="UniProtKB">
        <authorList>
            <consortium name="WormBaseParasite"/>
        </authorList>
    </citation>
    <scope>IDENTIFICATION</scope>
</reference>
<evidence type="ECO:0000256" key="5">
    <source>
        <dbReference type="ARBA" id="ARBA00022701"/>
    </source>
</evidence>
<dbReference type="GO" id="GO:0005874">
    <property type="term" value="C:microtubule"/>
    <property type="evidence" value="ECO:0007669"/>
    <property type="project" value="UniProtKB-KW"/>
</dbReference>
<evidence type="ECO:0000256" key="2">
    <source>
        <dbReference type="ARBA" id="ARBA00010156"/>
    </source>
</evidence>
<comment type="similarity">
    <text evidence="2 12">Belongs to the dynein light chain family.</text>
</comment>
<proteinExistence type="inferred from homology"/>
<dbReference type="GO" id="GO:0005930">
    <property type="term" value="C:axoneme"/>
    <property type="evidence" value="ECO:0007669"/>
    <property type="project" value="UniProtKB-SubCell"/>
</dbReference>
<keyword evidence="5 12" id="KW-0493">Microtubule</keyword>
<dbReference type="Pfam" id="PF01221">
    <property type="entry name" value="Dynein_light"/>
    <property type="match status" value="1"/>
</dbReference>
<keyword evidence="4 12" id="KW-0963">Cytoplasm</keyword>
<dbReference type="SMART" id="SM01375">
    <property type="entry name" value="Dynein_light"/>
    <property type="match status" value="1"/>
</dbReference>
<evidence type="ECO:0000256" key="6">
    <source>
        <dbReference type="ARBA" id="ARBA00023017"/>
    </source>
</evidence>
<dbReference type="AlphaFoldDB" id="A0A0M3I3V6"/>
<comment type="subcellular location">
    <subcellularLocation>
        <location evidence="1">Cytoplasm</location>
        <location evidence="1">Cytoskeleton</location>
        <location evidence="1">Cilium axoneme</location>
    </subcellularLocation>
</comment>
<keyword evidence="6 12" id="KW-0243">Dynein</keyword>
<dbReference type="SUPFAM" id="SSF54648">
    <property type="entry name" value="DLC"/>
    <property type="match status" value="1"/>
</dbReference>
<evidence type="ECO:0000256" key="12">
    <source>
        <dbReference type="RuleBase" id="RU365010"/>
    </source>
</evidence>